<keyword evidence="3" id="KW-1185">Reference proteome</keyword>
<dbReference type="InParanoid" id="A0A1Z5KGS3"/>
<accession>A0A1Z5KGS3</accession>
<organism evidence="2 3">
    <name type="scientific">Fistulifera solaris</name>
    <name type="common">Oleaginous diatom</name>
    <dbReference type="NCBI Taxonomy" id="1519565"/>
    <lineage>
        <taxon>Eukaryota</taxon>
        <taxon>Sar</taxon>
        <taxon>Stramenopiles</taxon>
        <taxon>Ochrophyta</taxon>
        <taxon>Bacillariophyta</taxon>
        <taxon>Bacillariophyceae</taxon>
        <taxon>Bacillariophycidae</taxon>
        <taxon>Naviculales</taxon>
        <taxon>Naviculaceae</taxon>
        <taxon>Fistulifera</taxon>
    </lineage>
</organism>
<dbReference type="EMBL" id="BDSP01000222">
    <property type="protein sequence ID" value="GAX25168.1"/>
    <property type="molecule type" value="Genomic_DNA"/>
</dbReference>
<evidence type="ECO:0000256" key="1">
    <source>
        <dbReference type="SAM" id="MobiDB-lite"/>
    </source>
</evidence>
<feature type="compositionally biased region" description="Polar residues" evidence="1">
    <location>
        <begin position="90"/>
        <end position="100"/>
    </location>
</feature>
<protein>
    <submittedName>
        <fullName evidence="2">Uncharacterized protein</fullName>
    </submittedName>
</protein>
<feature type="compositionally biased region" description="Polar residues" evidence="1">
    <location>
        <begin position="48"/>
        <end position="64"/>
    </location>
</feature>
<feature type="region of interest" description="Disordered" evidence="1">
    <location>
        <begin position="81"/>
        <end position="109"/>
    </location>
</feature>
<evidence type="ECO:0000313" key="3">
    <source>
        <dbReference type="Proteomes" id="UP000198406"/>
    </source>
</evidence>
<dbReference type="AlphaFoldDB" id="A0A1Z5KGS3"/>
<gene>
    <name evidence="2" type="ORF">FisN_16Hu005</name>
</gene>
<comment type="caution">
    <text evidence="2">The sequence shown here is derived from an EMBL/GenBank/DDBJ whole genome shotgun (WGS) entry which is preliminary data.</text>
</comment>
<reference evidence="2 3" key="1">
    <citation type="journal article" date="2015" name="Plant Cell">
        <title>Oil accumulation by the oleaginous diatom Fistulifera solaris as revealed by the genome and transcriptome.</title>
        <authorList>
            <person name="Tanaka T."/>
            <person name="Maeda Y."/>
            <person name="Veluchamy A."/>
            <person name="Tanaka M."/>
            <person name="Abida H."/>
            <person name="Marechal E."/>
            <person name="Bowler C."/>
            <person name="Muto M."/>
            <person name="Sunaga Y."/>
            <person name="Tanaka M."/>
            <person name="Yoshino T."/>
            <person name="Taniguchi T."/>
            <person name="Fukuda Y."/>
            <person name="Nemoto M."/>
            <person name="Matsumoto M."/>
            <person name="Wong P.S."/>
            <person name="Aburatani S."/>
            <person name="Fujibuchi W."/>
        </authorList>
    </citation>
    <scope>NUCLEOTIDE SEQUENCE [LARGE SCALE GENOMIC DNA]</scope>
    <source>
        <strain evidence="2 3">JPCC DA0580</strain>
    </source>
</reference>
<feature type="compositionally biased region" description="Low complexity" evidence="1">
    <location>
        <begin position="32"/>
        <end position="47"/>
    </location>
</feature>
<evidence type="ECO:0000313" key="2">
    <source>
        <dbReference type="EMBL" id="GAX25168.1"/>
    </source>
</evidence>
<dbReference type="Proteomes" id="UP000198406">
    <property type="component" value="Unassembled WGS sequence"/>
</dbReference>
<sequence length="126" mass="12958">MKLTPIYLQVAAIVITGVMKSYADDTASGLDPTIAPTVTPAPTSTGTNIPTTVQPTLTSSDTVSDIPSLLSSDTISDIPSFLESDEASDVPSTLPTTLTRSDQEDSGGAAMTTGLFGMLLLSMGLF</sequence>
<proteinExistence type="predicted"/>
<feature type="region of interest" description="Disordered" evidence="1">
    <location>
        <begin position="29"/>
        <end position="64"/>
    </location>
</feature>
<name>A0A1Z5KGS3_FISSO</name>